<keyword evidence="6 14" id="KW-0732">Signal</keyword>
<dbReference type="InterPro" id="IPR038050">
    <property type="entry name" value="Neuro_actylchol_rec"/>
</dbReference>
<dbReference type="PANTHER" id="PTHR18945">
    <property type="entry name" value="NEUROTRANSMITTER GATED ION CHANNEL"/>
    <property type="match status" value="1"/>
</dbReference>
<keyword evidence="3" id="KW-0813">Transport</keyword>
<dbReference type="OrthoDB" id="10000111at2759"/>
<dbReference type="AlphaFoldDB" id="A0A6P4ZRW2"/>
<dbReference type="Gene3D" id="2.70.170.10">
    <property type="entry name" value="Neurotransmitter-gated ion-channel ligand-binding domain"/>
    <property type="match status" value="1"/>
</dbReference>
<feature type="domain" description="Neurotransmitter-gated ion-channel ligand-binding" evidence="15">
    <location>
        <begin position="54"/>
        <end position="191"/>
    </location>
</feature>
<gene>
    <name evidence="18" type="primary">LOC109479304</name>
</gene>
<evidence type="ECO:0000256" key="10">
    <source>
        <dbReference type="ARBA" id="ARBA00023173"/>
    </source>
</evidence>
<evidence type="ECO:0000256" key="11">
    <source>
        <dbReference type="ARBA" id="ARBA00023214"/>
    </source>
</evidence>
<evidence type="ECO:0000256" key="7">
    <source>
        <dbReference type="ARBA" id="ARBA00022989"/>
    </source>
</evidence>
<keyword evidence="8" id="KW-0406">Ion transport</keyword>
<dbReference type="InterPro" id="IPR036734">
    <property type="entry name" value="Neur_chan_lig-bd_sf"/>
</dbReference>
<keyword evidence="11" id="KW-0868">Chloride</keyword>
<proteinExistence type="predicted"/>
<name>A0A6P4ZRW2_BRABE</name>
<dbReference type="GeneID" id="109479304"/>
<reference evidence="18" key="1">
    <citation type="submission" date="2025-08" db="UniProtKB">
        <authorList>
            <consortium name="RefSeq"/>
        </authorList>
    </citation>
    <scope>IDENTIFICATION</scope>
    <source>
        <tissue evidence="18">Gonad</tissue>
    </source>
</reference>
<evidence type="ECO:0000259" key="16">
    <source>
        <dbReference type="Pfam" id="PF02932"/>
    </source>
</evidence>
<dbReference type="Proteomes" id="UP000515135">
    <property type="component" value="Unplaced"/>
</dbReference>
<dbReference type="GO" id="GO:0005886">
    <property type="term" value="C:plasma membrane"/>
    <property type="evidence" value="ECO:0007669"/>
    <property type="project" value="UniProtKB-SubCell"/>
</dbReference>
<dbReference type="InterPro" id="IPR006029">
    <property type="entry name" value="Neurotrans-gated_channel_TM"/>
</dbReference>
<evidence type="ECO:0000256" key="12">
    <source>
        <dbReference type="ARBA" id="ARBA00023303"/>
    </source>
</evidence>
<dbReference type="InterPro" id="IPR006202">
    <property type="entry name" value="Neur_chan_lig-bd"/>
</dbReference>
<evidence type="ECO:0000256" key="9">
    <source>
        <dbReference type="ARBA" id="ARBA00023136"/>
    </source>
</evidence>
<evidence type="ECO:0000256" key="2">
    <source>
        <dbReference type="ARBA" id="ARBA00004236"/>
    </source>
</evidence>
<dbReference type="InterPro" id="IPR018000">
    <property type="entry name" value="Neurotransmitter_ion_chnl_CS"/>
</dbReference>
<keyword evidence="12" id="KW-0407">Ion channel</keyword>
<dbReference type="InterPro" id="IPR036719">
    <property type="entry name" value="Neuro-gated_channel_TM_sf"/>
</dbReference>
<dbReference type="Gene3D" id="1.20.58.390">
    <property type="entry name" value="Neurotransmitter-gated ion-channel transmembrane domain"/>
    <property type="match status" value="1"/>
</dbReference>
<feature type="transmembrane region" description="Helical" evidence="13">
    <location>
        <begin position="327"/>
        <end position="346"/>
    </location>
</feature>
<dbReference type="InterPro" id="IPR006201">
    <property type="entry name" value="Neur_channel"/>
</dbReference>
<keyword evidence="7 13" id="KW-1133">Transmembrane helix</keyword>
<evidence type="ECO:0000256" key="14">
    <source>
        <dbReference type="SAM" id="SignalP"/>
    </source>
</evidence>
<accession>A0A6P4ZRW2</accession>
<sequence>MRKAYIGWMYGVVCIFLYAGEVAADSSKNNSSTSSSSSGSRTRSHRYWMLRPPEGYQYTVKPPVPDRWLNVTVAAHLQGFGSVSEETMDFQAILRIVREWRDPRLLPIPEGRPYLPVDPQAVLWTPHIDFSNFKEVKVATVPHKEFQKEPNMWVTADGKVNEVTLYEIKVTCSMSLQNYPLDNQLCSIRMDGFEGVLLAWGYPFIWSDHGPGPLLTDATAIHSQFRLREIEMKAYVNSFNLRVEGKGCKYLSYVCDYRAADACLVDNSRCADTLSSPECDYCTAFPGTCDKHTQTCDLVTEATSFEFTSLEIQLHLSRRLAYHLLQMYIPSTSIVIMSWISFWFSIDTVPARVCLGATTVLTMTAQSSRTAPMPEVSYVRAVDVWVVVCQLFVIAALLEYAAVDFIRRREDHKPQVDSTLDQNNGTLQVVCTDPQVPDPVTRTSPCRPRSPADKAKRIDYICRVAFPTLFILFNVIYWPFYLCF</sequence>
<dbReference type="CDD" id="cd19049">
    <property type="entry name" value="LGIC_TM_anion"/>
    <property type="match status" value="1"/>
</dbReference>
<evidence type="ECO:0000259" key="15">
    <source>
        <dbReference type="Pfam" id="PF02931"/>
    </source>
</evidence>
<comment type="subcellular location">
    <subcellularLocation>
        <location evidence="2">Cell membrane</location>
    </subcellularLocation>
    <subcellularLocation>
        <location evidence="1">Membrane</location>
        <topology evidence="1">Multi-pass membrane protein</topology>
    </subcellularLocation>
</comment>
<organism evidence="17 18">
    <name type="scientific">Branchiostoma belcheri</name>
    <name type="common">Amphioxus</name>
    <dbReference type="NCBI Taxonomy" id="7741"/>
    <lineage>
        <taxon>Eukaryota</taxon>
        <taxon>Metazoa</taxon>
        <taxon>Chordata</taxon>
        <taxon>Cephalochordata</taxon>
        <taxon>Leptocardii</taxon>
        <taxon>Amphioxiformes</taxon>
        <taxon>Branchiostomatidae</taxon>
        <taxon>Branchiostoma</taxon>
    </lineage>
</organism>
<dbReference type="GO" id="GO:0034707">
    <property type="term" value="C:chloride channel complex"/>
    <property type="evidence" value="ECO:0007669"/>
    <property type="project" value="UniProtKB-KW"/>
</dbReference>
<evidence type="ECO:0000256" key="13">
    <source>
        <dbReference type="SAM" id="Phobius"/>
    </source>
</evidence>
<keyword evidence="5 13" id="KW-0812">Transmembrane</keyword>
<keyword evidence="10" id="KW-0869">Chloride channel</keyword>
<keyword evidence="9 13" id="KW-0472">Membrane</keyword>
<dbReference type="InterPro" id="IPR006028">
    <property type="entry name" value="GABAA/Glycine_rcpt"/>
</dbReference>
<evidence type="ECO:0000313" key="17">
    <source>
        <dbReference type="Proteomes" id="UP000515135"/>
    </source>
</evidence>
<evidence type="ECO:0000256" key="5">
    <source>
        <dbReference type="ARBA" id="ARBA00022692"/>
    </source>
</evidence>
<dbReference type="PRINTS" id="PR00253">
    <property type="entry name" value="GABAARECEPTR"/>
</dbReference>
<dbReference type="GO" id="GO:0004888">
    <property type="term" value="F:transmembrane signaling receptor activity"/>
    <property type="evidence" value="ECO:0007669"/>
    <property type="project" value="InterPro"/>
</dbReference>
<evidence type="ECO:0000256" key="6">
    <source>
        <dbReference type="ARBA" id="ARBA00022729"/>
    </source>
</evidence>
<evidence type="ECO:0000256" key="3">
    <source>
        <dbReference type="ARBA" id="ARBA00022448"/>
    </source>
</evidence>
<dbReference type="GO" id="GO:0005230">
    <property type="term" value="F:extracellular ligand-gated monoatomic ion channel activity"/>
    <property type="evidence" value="ECO:0007669"/>
    <property type="project" value="InterPro"/>
</dbReference>
<dbReference type="SUPFAM" id="SSF90112">
    <property type="entry name" value="Neurotransmitter-gated ion-channel transmembrane pore"/>
    <property type="match status" value="1"/>
</dbReference>
<feature type="transmembrane region" description="Helical" evidence="13">
    <location>
        <begin position="384"/>
        <end position="403"/>
    </location>
</feature>
<dbReference type="Pfam" id="PF02931">
    <property type="entry name" value="Neur_chan_LBD"/>
    <property type="match status" value="1"/>
</dbReference>
<feature type="domain" description="Neurotransmitter-gated ion-channel transmembrane" evidence="16">
    <location>
        <begin position="327"/>
        <end position="418"/>
    </location>
</feature>
<feature type="chain" id="PRO_5028101750" evidence="14">
    <location>
        <begin position="25"/>
        <end position="484"/>
    </location>
</feature>
<protein>
    <submittedName>
        <fullName evidence="18">Glycine receptor subunit alpha-2-like</fullName>
    </submittedName>
</protein>
<feature type="transmembrane region" description="Helical" evidence="13">
    <location>
        <begin position="460"/>
        <end position="480"/>
    </location>
</feature>
<evidence type="ECO:0000256" key="4">
    <source>
        <dbReference type="ARBA" id="ARBA00022475"/>
    </source>
</evidence>
<evidence type="ECO:0000256" key="8">
    <source>
        <dbReference type="ARBA" id="ARBA00023065"/>
    </source>
</evidence>
<keyword evidence="17" id="KW-1185">Reference proteome</keyword>
<dbReference type="Pfam" id="PF02932">
    <property type="entry name" value="Neur_chan_memb"/>
    <property type="match status" value="1"/>
</dbReference>
<dbReference type="GO" id="GO:0005254">
    <property type="term" value="F:chloride channel activity"/>
    <property type="evidence" value="ECO:0007669"/>
    <property type="project" value="UniProtKB-KW"/>
</dbReference>
<keyword evidence="4" id="KW-1003">Cell membrane</keyword>
<dbReference type="RefSeq" id="XP_019636819.1">
    <property type="nucleotide sequence ID" value="XM_019781260.1"/>
</dbReference>
<dbReference type="PROSITE" id="PS00236">
    <property type="entry name" value="NEUROTR_ION_CHANNEL"/>
    <property type="match status" value="1"/>
</dbReference>
<evidence type="ECO:0000256" key="1">
    <source>
        <dbReference type="ARBA" id="ARBA00004141"/>
    </source>
</evidence>
<dbReference type="SUPFAM" id="SSF63712">
    <property type="entry name" value="Nicotinic receptor ligand binding domain-like"/>
    <property type="match status" value="1"/>
</dbReference>
<evidence type="ECO:0000313" key="18">
    <source>
        <dbReference type="RefSeq" id="XP_019636819.1"/>
    </source>
</evidence>
<dbReference type="KEGG" id="bbel:109479304"/>
<feature type="signal peptide" evidence="14">
    <location>
        <begin position="1"/>
        <end position="24"/>
    </location>
</feature>